<evidence type="ECO:0000313" key="3">
    <source>
        <dbReference type="Proteomes" id="UP001215598"/>
    </source>
</evidence>
<organism evidence="2 3">
    <name type="scientific">Mycena metata</name>
    <dbReference type="NCBI Taxonomy" id="1033252"/>
    <lineage>
        <taxon>Eukaryota</taxon>
        <taxon>Fungi</taxon>
        <taxon>Dikarya</taxon>
        <taxon>Basidiomycota</taxon>
        <taxon>Agaricomycotina</taxon>
        <taxon>Agaricomycetes</taxon>
        <taxon>Agaricomycetidae</taxon>
        <taxon>Agaricales</taxon>
        <taxon>Marasmiineae</taxon>
        <taxon>Mycenaceae</taxon>
        <taxon>Mycena</taxon>
    </lineage>
</organism>
<gene>
    <name evidence="2" type="ORF">B0H16DRAFT_1469614</name>
</gene>
<reference evidence="2" key="1">
    <citation type="submission" date="2023-03" db="EMBL/GenBank/DDBJ databases">
        <title>Massive genome expansion in bonnet fungi (Mycena s.s.) driven by repeated elements and novel gene families across ecological guilds.</title>
        <authorList>
            <consortium name="Lawrence Berkeley National Laboratory"/>
            <person name="Harder C.B."/>
            <person name="Miyauchi S."/>
            <person name="Viragh M."/>
            <person name="Kuo A."/>
            <person name="Thoen E."/>
            <person name="Andreopoulos B."/>
            <person name="Lu D."/>
            <person name="Skrede I."/>
            <person name="Drula E."/>
            <person name="Henrissat B."/>
            <person name="Morin E."/>
            <person name="Kohler A."/>
            <person name="Barry K."/>
            <person name="LaButti K."/>
            <person name="Morin E."/>
            <person name="Salamov A."/>
            <person name="Lipzen A."/>
            <person name="Mereny Z."/>
            <person name="Hegedus B."/>
            <person name="Baldrian P."/>
            <person name="Stursova M."/>
            <person name="Weitz H."/>
            <person name="Taylor A."/>
            <person name="Grigoriev I.V."/>
            <person name="Nagy L.G."/>
            <person name="Martin F."/>
            <person name="Kauserud H."/>
        </authorList>
    </citation>
    <scope>NUCLEOTIDE SEQUENCE</scope>
    <source>
        <strain evidence="2">CBHHK182m</strain>
    </source>
</reference>
<feature type="region of interest" description="Disordered" evidence="1">
    <location>
        <begin position="173"/>
        <end position="246"/>
    </location>
</feature>
<feature type="compositionally biased region" description="Basic and acidic residues" evidence="1">
    <location>
        <begin position="223"/>
        <end position="232"/>
    </location>
</feature>
<evidence type="ECO:0000256" key="1">
    <source>
        <dbReference type="SAM" id="MobiDB-lite"/>
    </source>
</evidence>
<protein>
    <submittedName>
        <fullName evidence="2">Uncharacterized protein</fullName>
    </submittedName>
</protein>
<sequence>MAVQCDPISFPFKRFSSAIHNERHDKTVTRIHNLPQLMTGSAASQEVESQGGKLILYAEEDVERGRKTATTRSRGRGRGGRVRRGEDVRLVEGAVDGDGDAEAPDGEGVHEGSVKIVSIGFMKTEGMRMKNKKRYGKDVNGRKGELRREGLCVDVRRWRVEGGVLLRIESAQWPSTKSKDKRMKLAQTSTLPPPRSGQATSPHSSGRGLARQRHAAHPKRRREPREEGREGGVKGIDYEVGDARDGPKCSMCTQAARKARSRRRDTAPWWWKCEGAAAATTLPLAPPTTQRKKTQILLKARSSWGASVYPLSPHDSSGAKPDEQHKARTTSAKRRTRPMLAPSQTLQMTTRATESGEGDAGGRGGGAGGRSRAGHARG</sequence>
<feature type="compositionally biased region" description="Basic residues" evidence="1">
    <location>
        <begin position="327"/>
        <end position="337"/>
    </location>
</feature>
<feature type="compositionally biased region" description="Gly residues" evidence="1">
    <location>
        <begin position="358"/>
        <end position="371"/>
    </location>
</feature>
<evidence type="ECO:0000313" key="2">
    <source>
        <dbReference type="EMBL" id="KAJ7730449.1"/>
    </source>
</evidence>
<feature type="compositionally biased region" description="Polar residues" evidence="1">
    <location>
        <begin position="342"/>
        <end position="353"/>
    </location>
</feature>
<feature type="compositionally biased region" description="Basic residues" evidence="1">
    <location>
        <begin position="67"/>
        <end position="82"/>
    </location>
</feature>
<name>A0AAD7HXK0_9AGAR</name>
<feature type="region of interest" description="Disordered" evidence="1">
    <location>
        <begin position="307"/>
        <end position="378"/>
    </location>
</feature>
<comment type="caution">
    <text evidence="2">The sequence shown here is derived from an EMBL/GenBank/DDBJ whole genome shotgun (WGS) entry which is preliminary data.</text>
</comment>
<proteinExistence type="predicted"/>
<keyword evidence="3" id="KW-1185">Reference proteome</keyword>
<accession>A0AAD7HXK0</accession>
<dbReference type="AlphaFoldDB" id="A0AAD7HXK0"/>
<feature type="region of interest" description="Disordered" evidence="1">
    <location>
        <begin position="64"/>
        <end position="83"/>
    </location>
</feature>
<dbReference type="Proteomes" id="UP001215598">
    <property type="component" value="Unassembled WGS sequence"/>
</dbReference>
<feature type="compositionally biased region" description="Basic residues" evidence="1">
    <location>
        <begin position="210"/>
        <end position="222"/>
    </location>
</feature>
<dbReference type="EMBL" id="JARKIB010000159">
    <property type="protein sequence ID" value="KAJ7730449.1"/>
    <property type="molecule type" value="Genomic_DNA"/>
</dbReference>